<feature type="transmembrane region" description="Helical" evidence="3">
    <location>
        <begin position="116"/>
        <end position="136"/>
    </location>
</feature>
<dbReference type="Proteomes" id="UP000812966">
    <property type="component" value="Unassembled WGS sequence"/>
</dbReference>
<evidence type="ECO:0000313" key="5">
    <source>
        <dbReference type="EMBL" id="KAG7562383.1"/>
    </source>
</evidence>
<comment type="caution">
    <text evidence="5">The sequence shown here is derived from an EMBL/GenBank/DDBJ whole genome shotgun (WGS) entry which is preliminary data.</text>
</comment>
<keyword evidence="6" id="KW-1185">Reference proteome</keyword>
<proteinExistence type="predicted"/>
<feature type="region of interest" description="Disordered" evidence="2">
    <location>
        <begin position="446"/>
        <end position="469"/>
    </location>
</feature>
<feature type="transmembrane region" description="Helical" evidence="3">
    <location>
        <begin position="173"/>
        <end position="192"/>
    </location>
</feature>
<dbReference type="PROSITE" id="PS50850">
    <property type="entry name" value="MFS"/>
    <property type="match status" value="1"/>
</dbReference>
<keyword evidence="3" id="KW-1133">Transmembrane helix</keyword>
<evidence type="ECO:0000256" key="1">
    <source>
        <dbReference type="ARBA" id="ARBA00004141"/>
    </source>
</evidence>
<dbReference type="CDD" id="cd17324">
    <property type="entry name" value="MFS_NepI_like"/>
    <property type="match status" value="1"/>
</dbReference>
<dbReference type="SUPFAM" id="SSF103473">
    <property type="entry name" value="MFS general substrate transporter"/>
    <property type="match status" value="1"/>
</dbReference>
<feature type="transmembrane region" description="Helical" evidence="3">
    <location>
        <begin position="86"/>
        <end position="104"/>
    </location>
</feature>
<evidence type="ECO:0000313" key="6">
    <source>
        <dbReference type="Proteomes" id="UP000812966"/>
    </source>
</evidence>
<feature type="transmembrane region" description="Helical" evidence="3">
    <location>
        <begin position="380"/>
        <end position="399"/>
    </location>
</feature>
<feature type="transmembrane region" description="Helical" evidence="3">
    <location>
        <begin position="405"/>
        <end position="425"/>
    </location>
</feature>
<sequence>MSVQDNTADPEVQSKEATDYRVSKTNLYFLPIPKRLRYHPDRPFPFGLALNFLFAAASTATVANLYYAQPILSYLSETFDVGYDEISLAPTLTQAGYAVGILLISPLGDLVRRRSLVLLLIAGTVALSVGVATSQTLLQFEIINFFSALLTPTAQIMLPLTADMAQPEKRAQALAITLSGLTLGVLVARVLSGTITNYSSWRNVYWMAVGLQAVTWVAMYFALPDFPPKTRGISYFQMLWSMLTYIYKFPTLVQCSLIGFLTAAVFQSFWNTLTFLLSDPPYGYDPLQIGLFGLIGILAVCLAPFTGRLIDKLVTWVGVLLGLSIQLCSMAIATGAAKRSVGAVAVVCFGLDIGLQIGQVSLSTRIYALKPEARARLNSVFIISLFLGQTMGTSVGAKLYTIGGWTASSGLSMGFLGFALLVHFARGPHATTRWLGWQGGSKLRKQQVVHQEEEARQDQGGDVKSPGKEDVVMVELGQNDLADRKQSRLSSDRPV</sequence>
<reference evidence="5" key="1">
    <citation type="submission" date="2020-04" db="EMBL/GenBank/DDBJ databases">
        <title>Analysis of mating type loci in Filobasidium floriforme.</title>
        <authorList>
            <person name="Nowrousian M."/>
        </authorList>
    </citation>
    <scope>NUCLEOTIDE SEQUENCE</scope>
    <source>
        <strain evidence="5">CBS 6242</strain>
    </source>
</reference>
<evidence type="ECO:0000259" key="4">
    <source>
        <dbReference type="PROSITE" id="PS50850"/>
    </source>
</evidence>
<accession>A0A8K0NPC5</accession>
<dbReference type="Pfam" id="PF07690">
    <property type="entry name" value="MFS_1"/>
    <property type="match status" value="1"/>
</dbReference>
<dbReference type="Gene3D" id="1.20.1250.20">
    <property type="entry name" value="MFS general substrate transporter like domains"/>
    <property type="match status" value="1"/>
</dbReference>
<dbReference type="InterPro" id="IPR036259">
    <property type="entry name" value="MFS_trans_sf"/>
</dbReference>
<feature type="domain" description="Major facilitator superfamily (MFS) profile" evidence="4">
    <location>
        <begin position="44"/>
        <end position="431"/>
    </location>
</feature>
<feature type="transmembrane region" description="Helical" evidence="3">
    <location>
        <begin position="343"/>
        <end position="368"/>
    </location>
</feature>
<dbReference type="PANTHER" id="PTHR42910">
    <property type="entry name" value="TRANSPORTER SCO4007-RELATED"/>
    <property type="match status" value="1"/>
</dbReference>
<feature type="compositionally biased region" description="Basic and acidic residues" evidence="2">
    <location>
        <begin position="450"/>
        <end position="469"/>
    </location>
</feature>
<dbReference type="GO" id="GO:0022857">
    <property type="term" value="F:transmembrane transporter activity"/>
    <property type="evidence" value="ECO:0007669"/>
    <property type="project" value="InterPro"/>
</dbReference>
<name>A0A8K0NPC5_9TREE</name>
<keyword evidence="3" id="KW-0812">Transmembrane</keyword>
<protein>
    <recommendedName>
        <fullName evidence="4">Major facilitator superfamily (MFS) profile domain-containing protein</fullName>
    </recommendedName>
</protein>
<feature type="transmembrane region" description="Helical" evidence="3">
    <location>
        <begin position="44"/>
        <end position="66"/>
    </location>
</feature>
<dbReference type="EMBL" id="JABELV010000033">
    <property type="protein sequence ID" value="KAG7562383.1"/>
    <property type="molecule type" value="Genomic_DNA"/>
</dbReference>
<feature type="transmembrane region" description="Helical" evidence="3">
    <location>
        <begin position="244"/>
        <end position="266"/>
    </location>
</feature>
<dbReference type="PANTHER" id="PTHR42910:SF1">
    <property type="entry name" value="MAJOR FACILITATOR SUPERFAMILY (MFS) PROFILE DOMAIN-CONTAINING PROTEIN"/>
    <property type="match status" value="1"/>
</dbReference>
<gene>
    <name evidence="5" type="ORF">FFLO_02163</name>
</gene>
<comment type="subcellular location">
    <subcellularLocation>
        <location evidence="1">Membrane</location>
        <topology evidence="1">Multi-pass membrane protein</topology>
    </subcellularLocation>
</comment>
<feature type="transmembrane region" description="Helical" evidence="3">
    <location>
        <begin position="142"/>
        <end position="161"/>
    </location>
</feature>
<organism evidence="5 6">
    <name type="scientific">Filobasidium floriforme</name>
    <dbReference type="NCBI Taxonomy" id="5210"/>
    <lineage>
        <taxon>Eukaryota</taxon>
        <taxon>Fungi</taxon>
        <taxon>Dikarya</taxon>
        <taxon>Basidiomycota</taxon>
        <taxon>Agaricomycotina</taxon>
        <taxon>Tremellomycetes</taxon>
        <taxon>Filobasidiales</taxon>
        <taxon>Filobasidiaceae</taxon>
        <taxon>Filobasidium</taxon>
    </lineage>
</organism>
<evidence type="ECO:0000256" key="2">
    <source>
        <dbReference type="SAM" id="MobiDB-lite"/>
    </source>
</evidence>
<dbReference type="AlphaFoldDB" id="A0A8K0NPC5"/>
<keyword evidence="3" id="KW-0472">Membrane</keyword>
<dbReference type="InterPro" id="IPR011701">
    <property type="entry name" value="MFS"/>
</dbReference>
<evidence type="ECO:0000256" key="3">
    <source>
        <dbReference type="SAM" id="Phobius"/>
    </source>
</evidence>
<feature type="transmembrane region" description="Helical" evidence="3">
    <location>
        <begin position="286"/>
        <end position="306"/>
    </location>
</feature>
<feature type="transmembrane region" description="Helical" evidence="3">
    <location>
        <begin position="204"/>
        <end position="223"/>
    </location>
</feature>
<dbReference type="GO" id="GO:0016020">
    <property type="term" value="C:membrane"/>
    <property type="evidence" value="ECO:0007669"/>
    <property type="project" value="UniProtKB-SubCell"/>
</dbReference>
<feature type="transmembrane region" description="Helical" evidence="3">
    <location>
        <begin position="313"/>
        <end position="337"/>
    </location>
</feature>
<dbReference type="InterPro" id="IPR020846">
    <property type="entry name" value="MFS_dom"/>
</dbReference>